<dbReference type="NCBIfam" id="TIGR01241">
    <property type="entry name" value="FtsH_fam"/>
    <property type="match status" value="1"/>
</dbReference>
<reference evidence="21" key="1">
    <citation type="submission" date="2018-02" db="EMBL/GenBank/DDBJ databases">
        <authorList>
            <person name="Cohen D.B."/>
            <person name="Kent A.D."/>
        </authorList>
    </citation>
    <scope>NUCLEOTIDE SEQUENCE</scope>
</reference>
<feature type="compositionally biased region" description="Basic and acidic residues" evidence="19">
    <location>
        <begin position="479"/>
        <end position="499"/>
    </location>
</feature>
<feature type="region of interest" description="Disordered" evidence="19">
    <location>
        <begin position="184"/>
        <end position="211"/>
    </location>
</feature>
<dbReference type="EMBL" id="OIVN01002336">
    <property type="protein sequence ID" value="SPD02788.1"/>
    <property type="molecule type" value="Genomic_DNA"/>
</dbReference>
<dbReference type="InterPro" id="IPR041569">
    <property type="entry name" value="AAA_lid_3"/>
</dbReference>
<evidence type="ECO:0000256" key="15">
    <source>
        <dbReference type="ARBA" id="ARBA00023125"/>
    </source>
</evidence>
<dbReference type="Gene3D" id="3.40.1690.20">
    <property type="match status" value="1"/>
</dbReference>
<gene>
    <name evidence="21" type="ORF">FSB_LOCUS30670</name>
</gene>
<feature type="region of interest" description="Disordered" evidence="19">
    <location>
        <begin position="479"/>
        <end position="514"/>
    </location>
</feature>
<keyword evidence="8" id="KW-0547">Nucleotide-binding</keyword>
<evidence type="ECO:0000256" key="7">
    <source>
        <dbReference type="ARBA" id="ARBA00022723"/>
    </source>
</evidence>
<evidence type="ECO:0000256" key="10">
    <source>
        <dbReference type="ARBA" id="ARBA00022833"/>
    </source>
</evidence>
<keyword evidence="13" id="KW-0805">Transcription regulation</keyword>
<evidence type="ECO:0000256" key="17">
    <source>
        <dbReference type="ARBA" id="ARBA00023163"/>
    </source>
</evidence>
<keyword evidence="6" id="KW-0645">Protease</keyword>
<dbReference type="Pfam" id="PF00004">
    <property type="entry name" value="AAA"/>
    <property type="match status" value="1"/>
</dbReference>
<evidence type="ECO:0000256" key="1">
    <source>
        <dbReference type="ARBA" id="ARBA00001947"/>
    </source>
</evidence>
<feature type="region of interest" description="Disordered" evidence="19">
    <location>
        <begin position="248"/>
        <end position="285"/>
    </location>
</feature>
<dbReference type="SUPFAM" id="SSF118290">
    <property type="entry name" value="WRKY DNA-binding domain"/>
    <property type="match status" value="1"/>
</dbReference>
<dbReference type="GO" id="GO:0003700">
    <property type="term" value="F:DNA-binding transcription factor activity"/>
    <property type="evidence" value="ECO:0007669"/>
    <property type="project" value="InterPro"/>
</dbReference>
<dbReference type="Pfam" id="PF03106">
    <property type="entry name" value="WRKY"/>
    <property type="match status" value="1"/>
</dbReference>
<dbReference type="InterPro" id="IPR027417">
    <property type="entry name" value="P-loop_NTPase"/>
</dbReference>
<protein>
    <recommendedName>
        <fullName evidence="20">WRKY domain-containing protein</fullName>
    </recommendedName>
</protein>
<organism evidence="21">
    <name type="scientific">Fagus sylvatica</name>
    <name type="common">Beechnut</name>
    <dbReference type="NCBI Taxonomy" id="28930"/>
    <lineage>
        <taxon>Eukaryota</taxon>
        <taxon>Viridiplantae</taxon>
        <taxon>Streptophyta</taxon>
        <taxon>Embryophyta</taxon>
        <taxon>Tracheophyta</taxon>
        <taxon>Spermatophyta</taxon>
        <taxon>Magnoliopsida</taxon>
        <taxon>eudicotyledons</taxon>
        <taxon>Gunneridae</taxon>
        <taxon>Pentapetalae</taxon>
        <taxon>rosids</taxon>
        <taxon>fabids</taxon>
        <taxon>Fagales</taxon>
        <taxon>Fagaceae</taxon>
        <taxon>Fagus</taxon>
    </lineage>
</organism>
<evidence type="ECO:0000256" key="5">
    <source>
        <dbReference type="ARBA" id="ARBA00010550"/>
    </source>
</evidence>
<dbReference type="InterPro" id="IPR003959">
    <property type="entry name" value="ATPase_AAA_core"/>
</dbReference>
<dbReference type="PANTHER" id="PTHR43655">
    <property type="entry name" value="ATP-DEPENDENT PROTEASE"/>
    <property type="match status" value="1"/>
</dbReference>
<dbReference type="CDD" id="cd19501">
    <property type="entry name" value="RecA-like_FtsH"/>
    <property type="match status" value="1"/>
</dbReference>
<dbReference type="SMART" id="SM00774">
    <property type="entry name" value="WRKY"/>
    <property type="match status" value="1"/>
</dbReference>
<evidence type="ECO:0000256" key="18">
    <source>
        <dbReference type="ARBA" id="ARBA00023242"/>
    </source>
</evidence>
<dbReference type="Gene3D" id="1.20.58.760">
    <property type="entry name" value="Peptidase M41"/>
    <property type="match status" value="1"/>
</dbReference>
<evidence type="ECO:0000256" key="2">
    <source>
        <dbReference type="ARBA" id="ARBA00004123"/>
    </source>
</evidence>
<dbReference type="GO" id="GO:0043565">
    <property type="term" value="F:sequence-specific DNA binding"/>
    <property type="evidence" value="ECO:0007669"/>
    <property type="project" value="InterPro"/>
</dbReference>
<keyword evidence="17" id="KW-0804">Transcription</keyword>
<dbReference type="GO" id="GO:0005745">
    <property type="term" value="C:m-AAA complex"/>
    <property type="evidence" value="ECO:0007669"/>
    <property type="project" value="TreeGrafter"/>
</dbReference>
<dbReference type="PROSITE" id="PS00674">
    <property type="entry name" value="AAA"/>
    <property type="match status" value="1"/>
</dbReference>
<sequence length="1169" mass="128517">MEEVMQTWSDGSEDELVRELLDNQSPFFVIPSENTNESKTSPLNEEALNRLISTVYSGPTIGDIENALSVTTRTDQHQQLSQARISVLDRGLNKVENKYTLKIKSYTNAMTDDGYKWRKYGQKSIKNSPNPRSYYRCTNPRCSAKKQVERSREDPETVIISYEGLHLHFAYPYFLPGQSYVSPTIKKPKKSISQPEDHEAQQTQEVQESPANLTTTSLLSTSEVCLQEWDREGMGSQGLLEDMVPVMIRNPPTNTPSNSSSCSSYRSPPTSPSSLSWDGNFELTPPHTDFTSPAEGGRTGMGQDFCLDHQGRAGGAGRFGEGGAVRGQGGVGCPESLCLAQDFTRPVEVARRGRGKTFAPITVGGAGGWGGAVRGWGRLPRPLGRGGARSPMIRSRFASRCHPYLVTVLPNESLFSSSGNACISRGDGGLGLVRGYVTCVGAGKQLVSNSYLSNFGSVLANPRVRRFFSSQPLKKRNYENYYPKDKKEIPKAKQQKSESKGGSNTGGDHGNGQENLTKQFQSLITPLLFIAFIFSSILLSPHDQKQISFQEFKNKLLEPGLVDRIVVENKSVAKVYVRSSPRVKNQTNDDVVQSPINGTPAKGNGSVYKYSFNIGTVELFEEKLEEAQEALGIDPHDYVPVTYVSQVNWYQEFMRFAPTAFLLGSLWFMGRRMQSGFGVGGPGGKGSRGIFNIGKAQVTKMDKNAKNKVYFKDVAGCDEAKQEIMEFVHFLKNPKKYEELGAKIPKGALLVGPPGTGKTLLAKATAGESGVPFLSISGSDFMEMFVGVGPSRVRSLFQEARQCAPSIIFIDEIDAIGRARGRGGFSGGNDERESTLNQLLVEMDGFGTTSGVVVLAGTNRPDILDKALLRPGRFDRQITIDKPDIKGRNQIFQIYLKKLKLDHEPSYYSQRLAALTPGFAGADIANVCNEAALIAARNESAEITMEHFEAAIDRVIGGLEKKNRVISKLERRTVAYHESGHAVAGWFLEHAEPLLKVTIVPRGTAALGFAQYVPNENLLMTKEQLFDMTCMTLGGRAAEQYFSLERGSQILVEYYSQVMGSCICFLCISNLPFFMRFTLQFSTVSYSDTVSDECSAQYHWITETIVAGMVAVHVVEVTQVEVGVLKTRNLRSARTVGITIIPWTTAGTSMANPKGLPIRRSSKMTPPSQ</sequence>
<dbReference type="InterPro" id="IPR037219">
    <property type="entry name" value="Peptidase_M41-like"/>
</dbReference>
<dbReference type="GO" id="GO:0004176">
    <property type="term" value="F:ATP-dependent peptidase activity"/>
    <property type="evidence" value="ECO:0007669"/>
    <property type="project" value="InterPro"/>
</dbReference>
<dbReference type="AlphaFoldDB" id="A0A2N9GTI3"/>
<comment type="subcellular location">
    <subcellularLocation>
        <location evidence="3">Mitochondrion</location>
    </subcellularLocation>
    <subcellularLocation>
        <location evidence="2">Nucleus</location>
    </subcellularLocation>
</comment>
<name>A0A2N9GTI3_FAGSY</name>
<evidence type="ECO:0000259" key="20">
    <source>
        <dbReference type="PROSITE" id="PS50811"/>
    </source>
</evidence>
<keyword evidence="12" id="KW-0809">Transit peptide</keyword>
<dbReference type="SUPFAM" id="SSF140990">
    <property type="entry name" value="FtsH protease domain-like"/>
    <property type="match status" value="1"/>
</dbReference>
<dbReference type="Gene3D" id="2.20.25.80">
    <property type="entry name" value="WRKY domain"/>
    <property type="match status" value="1"/>
</dbReference>
<accession>A0A2N9GTI3</accession>
<dbReference type="SUPFAM" id="SSF52540">
    <property type="entry name" value="P-loop containing nucleoside triphosphate hydrolases"/>
    <property type="match status" value="1"/>
</dbReference>
<feature type="compositionally biased region" description="Low complexity" evidence="19">
    <location>
        <begin position="250"/>
        <end position="276"/>
    </location>
</feature>
<dbReference type="InterPro" id="IPR011546">
    <property type="entry name" value="Pept_M41_FtsH_extracell"/>
</dbReference>
<evidence type="ECO:0000256" key="13">
    <source>
        <dbReference type="ARBA" id="ARBA00023015"/>
    </source>
</evidence>
<dbReference type="FunFam" id="1.10.8.60:FF:000019">
    <property type="entry name" value="AFG3-like AAA ATPase 2"/>
    <property type="match status" value="1"/>
</dbReference>
<dbReference type="InterPro" id="IPR003593">
    <property type="entry name" value="AAA+_ATPase"/>
</dbReference>
<dbReference type="Gene3D" id="1.10.8.60">
    <property type="match status" value="1"/>
</dbReference>
<evidence type="ECO:0000256" key="19">
    <source>
        <dbReference type="SAM" id="MobiDB-lite"/>
    </source>
</evidence>
<dbReference type="Pfam" id="PF01434">
    <property type="entry name" value="Peptidase_M41"/>
    <property type="match status" value="1"/>
</dbReference>
<comment type="similarity">
    <text evidence="4">In the C-terminal section; belongs to the peptidase M41 family.</text>
</comment>
<keyword evidence="7" id="KW-0479">Metal-binding</keyword>
<evidence type="ECO:0000256" key="8">
    <source>
        <dbReference type="ARBA" id="ARBA00022741"/>
    </source>
</evidence>
<dbReference type="InterPro" id="IPR003960">
    <property type="entry name" value="ATPase_AAA_CS"/>
</dbReference>
<evidence type="ECO:0000256" key="16">
    <source>
        <dbReference type="ARBA" id="ARBA00023128"/>
    </source>
</evidence>
<dbReference type="GO" id="GO:0005634">
    <property type="term" value="C:nucleus"/>
    <property type="evidence" value="ECO:0007669"/>
    <property type="project" value="UniProtKB-SubCell"/>
</dbReference>
<dbReference type="InterPro" id="IPR005936">
    <property type="entry name" value="FtsH"/>
</dbReference>
<keyword evidence="11" id="KW-0067">ATP-binding</keyword>
<comment type="similarity">
    <text evidence="5">In the N-terminal section; belongs to the AAA ATPase family.</text>
</comment>
<dbReference type="GO" id="GO:0016887">
    <property type="term" value="F:ATP hydrolysis activity"/>
    <property type="evidence" value="ECO:0007669"/>
    <property type="project" value="InterPro"/>
</dbReference>
<dbReference type="GO" id="GO:0009535">
    <property type="term" value="C:chloroplast thylakoid membrane"/>
    <property type="evidence" value="ECO:0007669"/>
    <property type="project" value="TreeGrafter"/>
</dbReference>
<dbReference type="FunFam" id="3.40.50.300:FF:000001">
    <property type="entry name" value="ATP-dependent zinc metalloprotease FtsH"/>
    <property type="match status" value="1"/>
</dbReference>
<evidence type="ECO:0000256" key="12">
    <source>
        <dbReference type="ARBA" id="ARBA00022946"/>
    </source>
</evidence>
<feature type="compositionally biased region" description="Polar residues" evidence="19">
    <location>
        <begin position="201"/>
        <end position="211"/>
    </location>
</feature>
<proteinExistence type="inferred from homology"/>
<dbReference type="PANTHER" id="PTHR43655:SF33">
    <property type="entry name" value="AAA+ ATPASE DOMAIN-CONTAINING PROTEIN"/>
    <property type="match status" value="1"/>
</dbReference>
<dbReference type="InterPro" id="IPR003657">
    <property type="entry name" value="WRKY_dom"/>
</dbReference>
<keyword evidence="9" id="KW-0378">Hydrolase</keyword>
<dbReference type="GO" id="GO:0034982">
    <property type="term" value="P:mitochondrial protein processing"/>
    <property type="evidence" value="ECO:0007669"/>
    <property type="project" value="TreeGrafter"/>
</dbReference>
<evidence type="ECO:0000256" key="11">
    <source>
        <dbReference type="ARBA" id="ARBA00022840"/>
    </source>
</evidence>
<dbReference type="GO" id="GO:0004222">
    <property type="term" value="F:metalloendopeptidase activity"/>
    <property type="evidence" value="ECO:0007669"/>
    <property type="project" value="InterPro"/>
</dbReference>
<keyword evidence="18" id="KW-0539">Nucleus</keyword>
<dbReference type="SMART" id="SM00382">
    <property type="entry name" value="AAA"/>
    <property type="match status" value="1"/>
</dbReference>
<evidence type="ECO:0000256" key="14">
    <source>
        <dbReference type="ARBA" id="ARBA00023049"/>
    </source>
</evidence>
<evidence type="ECO:0000313" key="21">
    <source>
        <dbReference type="EMBL" id="SPD02788.1"/>
    </source>
</evidence>
<dbReference type="Pfam" id="PF17862">
    <property type="entry name" value="AAA_lid_3"/>
    <property type="match status" value="1"/>
</dbReference>
<dbReference type="InterPro" id="IPR000642">
    <property type="entry name" value="Peptidase_M41"/>
</dbReference>
<dbReference type="Gene3D" id="3.40.50.300">
    <property type="entry name" value="P-loop containing nucleotide triphosphate hydrolases"/>
    <property type="match status" value="1"/>
</dbReference>
<dbReference type="GO" id="GO:0005524">
    <property type="term" value="F:ATP binding"/>
    <property type="evidence" value="ECO:0007669"/>
    <property type="project" value="UniProtKB-KW"/>
</dbReference>
<comment type="cofactor">
    <cofactor evidence="1">
        <name>Zn(2+)</name>
        <dbReference type="ChEBI" id="CHEBI:29105"/>
    </cofactor>
</comment>
<dbReference type="InterPro" id="IPR050928">
    <property type="entry name" value="ATP-dep_Zn_Metalloprotease"/>
</dbReference>
<dbReference type="GO" id="GO:0008270">
    <property type="term" value="F:zinc ion binding"/>
    <property type="evidence" value="ECO:0007669"/>
    <property type="project" value="InterPro"/>
</dbReference>
<dbReference type="InterPro" id="IPR036576">
    <property type="entry name" value="WRKY_dom_sf"/>
</dbReference>
<dbReference type="Pfam" id="PF06480">
    <property type="entry name" value="FtsH_ext"/>
    <property type="match status" value="1"/>
</dbReference>
<keyword evidence="14" id="KW-0482">Metalloprotease</keyword>
<evidence type="ECO:0000256" key="6">
    <source>
        <dbReference type="ARBA" id="ARBA00022670"/>
    </source>
</evidence>
<feature type="domain" description="WRKY" evidence="20">
    <location>
        <begin position="106"/>
        <end position="171"/>
    </location>
</feature>
<keyword evidence="10" id="KW-0862">Zinc</keyword>
<dbReference type="PROSITE" id="PS50811">
    <property type="entry name" value="WRKY"/>
    <property type="match status" value="1"/>
</dbReference>
<keyword evidence="16" id="KW-0496">Mitochondrion</keyword>
<keyword evidence="15" id="KW-0238">DNA-binding</keyword>
<evidence type="ECO:0000256" key="4">
    <source>
        <dbReference type="ARBA" id="ARBA00010044"/>
    </source>
</evidence>
<evidence type="ECO:0000256" key="3">
    <source>
        <dbReference type="ARBA" id="ARBA00004173"/>
    </source>
</evidence>
<evidence type="ECO:0000256" key="9">
    <source>
        <dbReference type="ARBA" id="ARBA00022801"/>
    </source>
</evidence>